<dbReference type="AlphaFoldDB" id="A0A0W0VVB8"/>
<gene>
    <name evidence="1" type="ORF">Lmac_2899</name>
</gene>
<dbReference type="PATRIC" id="fig|466.6.peg.3109"/>
<dbReference type="EMBL" id="LNYL01000051">
    <property type="protein sequence ID" value="KTD24026.1"/>
    <property type="molecule type" value="Genomic_DNA"/>
</dbReference>
<organism evidence="1 2">
    <name type="scientific">Legionella maceachernii</name>
    <dbReference type="NCBI Taxonomy" id="466"/>
    <lineage>
        <taxon>Bacteria</taxon>
        <taxon>Pseudomonadati</taxon>
        <taxon>Pseudomonadota</taxon>
        <taxon>Gammaproteobacteria</taxon>
        <taxon>Legionellales</taxon>
        <taxon>Legionellaceae</taxon>
        <taxon>Legionella</taxon>
    </lineage>
</organism>
<evidence type="ECO:0000313" key="2">
    <source>
        <dbReference type="Proteomes" id="UP000054908"/>
    </source>
</evidence>
<comment type="caution">
    <text evidence="1">The sequence shown here is derived from an EMBL/GenBank/DDBJ whole genome shotgun (WGS) entry which is preliminary data.</text>
</comment>
<accession>A0A0W0VVB8</accession>
<evidence type="ECO:0000313" key="1">
    <source>
        <dbReference type="EMBL" id="KTD24026.1"/>
    </source>
</evidence>
<protein>
    <submittedName>
        <fullName evidence="1">Uncharacterized protein</fullName>
    </submittedName>
</protein>
<dbReference type="RefSeq" id="WP_058453577.1">
    <property type="nucleotide sequence ID" value="NZ_UHIB01000001.1"/>
</dbReference>
<dbReference type="Proteomes" id="UP000054908">
    <property type="component" value="Unassembled WGS sequence"/>
</dbReference>
<reference evidence="1 2" key="1">
    <citation type="submission" date="2015-11" db="EMBL/GenBank/DDBJ databases">
        <title>Genomic analysis of 38 Legionella species identifies large and diverse effector repertoires.</title>
        <authorList>
            <person name="Burstein D."/>
            <person name="Amaro F."/>
            <person name="Zusman T."/>
            <person name="Lifshitz Z."/>
            <person name="Cohen O."/>
            <person name="Gilbert J.A."/>
            <person name="Pupko T."/>
            <person name="Shuman H.A."/>
            <person name="Segal G."/>
        </authorList>
    </citation>
    <scope>NUCLEOTIDE SEQUENCE [LARGE SCALE GENOMIC DNA]</scope>
    <source>
        <strain evidence="1 2">PX-1-G2-E2</strain>
    </source>
</reference>
<name>A0A0W0VVB8_9GAMM</name>
<keyword evidence="2" id="KW-1185">Reference proteome</keyword>
<sequence length="84" mass="9611">MHFNKRLGQLLNLAIARVTQKGLELLATVEKSKAQFSKSVHKSGFALTKTRHNAYRLCQRRFGNMQSKLYSFQSNQTGLSRRLA</sequence>
<proteinExistence type="predicted"/>